<keyword evidence="2" id="KW-0539">Nucleus</keyword>
<dbReference type="InterPro" id="IPR056560">
    <property type="entry name" value="HTH_NDX"/>
</dbReference>
<dbReference type="Pfam" id="PF24679">
    <property type="entry name" value="Nodulin_C"/>
    <property type="match status" value="1"/>
</dbReference>
<dbReference type="Gene3D" id="1.10.10.60">
    <property type="entry name" value="Homeodomain-like"/>
    <property type="match status" value="1"/>
</dbReference>
<dbReference type="Pfam" id="PF24426">
    <property type="entry name" value="HTH_NDX"/>
    <property type="match status" value="1"/>
</dbReference>
<dbReference type="GO" id="GO:0003697">
    <property type="term" value="F:single-stranded DNA binding"/>
    <property type="evidence" value="ECO:0007669"/>
    <property type="project" value="InterPro"/>
</dbReference>
<protein>
    <recommendedName>
        <fullName evidence="4">Homeobox domain-containing protein</fullName>
    </recommendedName>
</protein>
<name>A0A4P1R1M4_LUPAN</name>
<evidence type="ECO:0000313" key="5">
    <source>
        <dbReference type="EMBL" id="OIV99370.1"/>
    </source>
</evidence>
<dbReference type="PROSITE" id="PS50071">
    <property type="entry name" value="HOMEOBOX_2"/>
    <property type="match status" value="1"/>
</dbReference>
<reference evidence="5 6" key="1">
    <citation type="journal article" date="2017" name="Plant Biotechnol. J.">
        <title>A comprehensive draft genome sequence for lupin (Lupinus angustifolius), an emerging health food: insights into plant-microbe interactions and legume evolution.</title>
        <authorList>
            <person name="Hane J.K."/>
            <person name="Ming Y."/>
            <person name="Kamphuis L.G."/>
            <person name="Nelson M.N."/>
            <person name="Garg G."/>
            <person name="Atkins C.A."/>
            <person name="Bayer P.E."/>
            <person name="Bravo A."/>
            <person name="Bringans S."/>
            <person name="Cannon S."/>
            <person name="Edwards D."/>
            <person name="Foley R."/>
            <person name="Gao L.L."/>
            <person name="Harrison M.J."/>
            <person name="Huang W."/>
            <person name="Hurgobin B."/>
            <person name="Li S."/>
            <person name="Liu C.W."/>
            <person name="McGrath A."/>
            <person name="Morahan G."/>
            <person name="Murray J."/>
            <person name="Weller J."/>
            <person name="Jian J."/>
            <person name="Singh K.B."/>
        </authorList>
    </citation>
    <scope>NUCLEOTIDE SEQUENCE [LARGE SCALE GENOMIC DNA]</scope>
    <source>
        <strain evidence="6">cv. Tanjil</strain>
        <tissue evidence="5">Whole plant</tissue>
    </source>
</reference>
<evidence type="ECO:0000256" key="1">
    <source>
        <dbReference type="ARBA" id="ARBA00004123"/>
    </source>
</evidence>
<keyword evidence="2" id="KW-0238">DNA-binding</keyword>
<evidence type="ECO:0000256" key="3">
    <source>
        <dbReference type="SAM" id="MobiDB-lite"/>
    </source>
</evidence>
<feature type="compositionally biased region" description="Polar residues" evidence="3">
    <location>
        <begin position="607"/>
        <end position="619"/>
    </location>
</feature>
<dbReference type="InterPro" id="IPR039325">
    <property type="entry name" value="NDX"/>
</dbReference>
<dbReference type="GO" id="GO:0009908">
    <property type="term" value="P:flower development"/>
    <property type="evidence" value="ECO:0007669"/>
    <property type="project" value="InterPro"/>
</dbReference>
<dbReference type="Pfam" id="PF25246">
    <property type="entry name" value="Nodulin_N"/>
    <property type="match status" value="1"/>
</dbReference>
<proteinExistence type="predicted"/>
<dbReference type="PANTHER" id="PTHR35743">
    <property type="entry name" value="NODULIN HOMEOBOX"/>
    <property type="match status" value="1"/>
</dbReference>
<sequence>MRISTDEPSSRRAKVIDLRLAVEELNGINSQDLYRLLKDAENFTIHYLTKKESLLKIDMDKLVKHLPVHLTEVLMRSGRDEGVFRYLLCGIRLLHSLCNVAPRLPKFDQIFLDDVVILEQLMDLVFYMLVVLSGYRQEDNAFSHMYLLHSALVACDLCLLTGFISPQWRETVPVLLAHPKVDMFMEAAFGSVRMVVRFLEITLVACYLDFSMESNLTAEQVLYYLCQQCEASLQFLQSLCQQKLFTERLLKNKELCRKGSILFLAQSILKLDSQHSFPTRIVAAISRLKAKILSILLSLCEAESLSFLDEVASSSQSLDVAKSIALLVLDLLKTAFGRDSGHLTAADRSCPMGLLHLNAMRVAAILTDDSNFRSYIIDCFTDVLSAIISLSHGDFLSCWCSSNLLETEEDATLEYDTFTAVGWILDNTTSPDQQNPTILELSLIPKSMSRAYYAHHRTSLFVKVIANLYCFLPDICKEQERNHFILKFLHCLQMDLSNLLPGFSFPSDAPKAATASKNLRSLIIQAESLVPDFLNPEDVQLLRVFFGQLQSLITSTAFEGNRVQDAQITRGCSPSLRVNINHAELNKRSGNRKGGMSETPAFPGIFQHNTTAENTNQGRDLSRKERIEGKGISGKIVFGGTRDVDKDLQNAETSDSDAIKMVGESPENEKTETVQRRKRKRTIMNDEQLTLIERAILDEPDMQRNAASLQSWAEELSLHGSEITSSQLKNWLNNRKARLARTVKDVQPDVGNRVPEKQRGLILGSHDSPDSIRHASKARKDLNLTRIASGDNPDPSIAKFVDPGHPKHVRCVAGQYVRVLDPWRNDIGKGKIVQVHGTWYGKRLEKSQACVVDVYELNVDKGLPLPFPSEATGTSFAEAETKFGVMRVLWGFHNLHVLQSE</sequence>
<organism evidence="5 6">
    <name type="scientific">Lupinus angustifolius</name>
    <name type="common">Narrow-leaved blue lupine</name>
    <dbReference type="NCBI Taxonomy" id="3871"/>
    <lineage>
        <taxon>Eukaryota</taxon>
        <taxon>Viridiplantae</taxon>
        <taxon>Streptophyta</taxon>
        <taxon>Embryophyta</taxon>
        <taxon>Tracheophyta</taxon>
        <taxon>Spermatophyta</taxon>
        <taxon>Magnoliopsida</taxon>
        <taxon>eudicotyledons</taxon>
        <taxon>Gunneridae</taxon>
        <taxon>Pentapetalae</taxon>
        <taxon>rosids</taxon>
        <taxon>fabids</taxon>
        <taxon>Fabales</taxon>
        <taxon>Fabaceae</taxon>
        <taxon>Papilionoideae</taxon>
        <taxon>50 kb inversion clade</taxon>
        <taxon>genistoids sensu lato</taxon>
        <taxon>core genistoids</taxon>
        <taxon>Genisteae</taxon>
        <taxon>Lupinus</taxon>
    </lineage>
</organism>
<evidence type="ECO:0000256" key="2">
    <source>
        <dbReference type="PROSITE-ProRule" id="PRU00108"/>
    </source>
</evidence>
<feature type="DNA-binding region" description="Homeobox" evidence="2">
    <location>
        <begin position="677"/>
        <end position="743"/>
    </location>
</feature>
<gene>
    <name evidence="5" type="ORF">TanjilG_17180</name>
</gene>
<keyword evidence="2" id="KW-0371">Homeobox</keyword>
<dbReference type="GO" id="GO:0005634">
    <property type="term" value="C:nucleus"/>
    <property type="evidence" value="ECO:0007669"/>
    <property type="project" value="UniProtKB-SubCell"/>
</dbReference>
<dbReference type="InterPro" id="IPR056559">
    <property type="entry name" value="NDX_C"/>
</dbReference>
<feature type="domain" description="Homeobox" evidence="4">
    <location>
        <begin position="675"/>
        <end position="742"/>
    </location>
</feature>
<dbReference type="Gramene" id="OIV99370">
    <property type="protein sequence ID" value="OIV99370"/>
    <property type="gene ID" value="TanjilG_17180"/>
</dbReference>
<dbReference type="InterPro" id="IPR001356">
    <property type="entry name" value="HD"/>
</dbReference>
<dbReference type="CDD" id="cd00086">
    <property type="entry name" value="homeodomain"/>
    <property type="match status" value="1"/>
</dbReference>
<evidence type="ECO:0000313" key="6">
    <source>
        <dbReference type="Proteomes" id="UP000188354"/>
    </source>
</evidence>
<dbReference type="Proteomes" id="UP000188354">
    <property type="component" value="Chromosome LG13"/>
</dbReference>
<feature type="region of interest" description="Disordered" evidence="3">
    <location>
        <begin position="602"/>
        <end position="621"/>
    </location>
</feature>
<dbReference type="PANTHER" id="PTHR35743:SF1">
    <property type="entry name" value="NODULIN HOMEOBOX"/>
    <property type="match status" value="1"/>
</dbReference>
<dbReference type="InterPro" id="IPR057287">
    <property type="entry name" value="Ndx_N"/>
</dbReference>
<dbReference type="EMBL" id="CM007373">
    <property type="protein sequence ID" value="OIV99370.1"/>
    <property type="molecule type" value="Genomic_DNA"/>
</dbReference>
<evidence type="ECO:0000259" key="4">
    <source>
        <dbReference type="PROSITE" id="PS50071"/>
    </source>
</evidence>
<dbReference type="SMART" id="SM00389">
    <property type="entry name" value="HOX"/>
    <property type="match status" value="1"/>
</dbReference>
<dbReference type="AlphaFoldDB" id="A0A4P1R1M4"/>
<comment type="subcellular location">
    <subcellularLocation>
        <location evidence="1 2">Nucleus</location>
    </subcellularLocation>
</comment>
<dbReference type="STRING" id="3871.A0A4P1R1M4"/>
<keyword evidence="6" id="KW-1185">Reference proteome</keyword>
<accession>A0A4P1R1M4</accession>